<sequence>MNLLPKSHKEFSDKDYWNKFFKKRGNKAFEWYGEYLELSEHLHKYIKSADNVLITGCGNSSLSADLYDIGYKNITNIDVSEVVIRQMNAINCSRHTMKFTCMDATDMSFNNEEFSVVLDKGTLDALMPDESEDTLARIDKYFSEIKRVLKLGGRFVCISLLQNHILRKLVEVFCDKSWMLRIVRCHEAEQKNLENGDGMSLPVFVVIATKFREMPKLLLEVCLAGDRLIRLETKEELLESVKSLQDTAFITNGLARTNIDGDDEVSIDLMTPGEDNPRYTLYVLDQKKFYTVNKYAVFIVPQGRESEWLFGTPTGRRQLQDSAKYGRLVIAILRRGHHFGSLDAVKEELAHSAKMLIPHNFTGQIPFLSLGSDVGKRVKVYEGTSKVSGDFVIEDVDIDGVTYRRLVFLDNQFLVQSEAKLKTVKRKGKTRAVVDFGHISQYHTFMCVGVELGGARVAVLGVGGGGLCMFLKKCYPLAQITAVDLDPTMLEIARKHFEMEVDEKCVVLIKDALDFLKEGAERAGRVPGSQYDAVLCDVDSKECGAGLSCPPKGFLTPAALEHTSALLSERGHFILNLVCRDTTLRDSILETLKGHFKHIASSKLYEDVNEIIFATNSGEYTIDILEAAAKSLNAEARGRNLVNAKCVDLKDFLQSVNIIS</sequence>
<keyword evidence="7" id="KW-1185">Reference proteome</keyword>
<dbReference type="SUPFAM" id="SSF53335">
    <property type="entry name" value="S-adenosyl-L-methionine-dependent methyltransferases"/>
    <property type="match status" value="2"/>
</dbReference>
<evidence type="ECO:0000313" key="6">
    <source>
        <dbReference type="EMBL" id="VVC93165.1"/>
    </source>
</evidence>
<evidence type="ECO:0000313" key="7">
    <source>
        <dbReference type="Proteomes" id="UP000324832"/>
    </source>
</evidence>
<dbReference type="InterPro" id="IPR013216">
    <property type="entry name" value="Methyltransf_11"/>
</dbReference>
<dbReference type="EMBL" id="FZQP02001559">
    <property type="protein sequence ID" value="VVC93165.1"/>
    <property type="molecule type" value="Genomic_DNA"/>
</dbReference>
<evidence type="ECO:0000259" key="5">
    <source>
        <dbReference type="Pfam" id="PF08241"/>
    </source>
</evidence>
<evidence type="ECO:0000256" key="2">
    <source>
        <dbReference type="ARBA" id="ARBA00022603"/>
    </source>
</evidence>
<keyword evidence="2" id="KW-0489">Methyltransferase</keyword>
<dbReference type="GO" id="GO:0008757">
    <property type="term" value="F:S-adenosylmethionine-dependent methyltransferase activity"/>
    <property type="evidence" value="ECO:0007669"/>
    <property type="project" value="InterPro"/>
</dbReference>
<organism evidence="6 7">
    <name type="scientific">Leptidea sinapis</name>
    <dbReference type="NCBI Taxonomy" id="189913"/>
    <lineage>
        <taxon>Eukaryota</taxon>
        <taxon>Metazoa</taxon>
        <taxon>Ecdysozoa</taxon>
        <taxon>Arthropoda</taxon>
        <taxon>Hexapoda</taxon>
        <taxon>Insecta</taxon>
        <taxon>Pterygota</taxon>
        <taxon>Neoptera</taxon>
        <taxon>Endopterygota</taxon>
        <taxon>Lepidoptera</taxon>
        <taxon>Glossata</taxon>
        <taxon>Ditrysia</taxon>
        <taxon>Papilionoidea</taxon>
        <taxon>Pieridae</taxon>
        <taxon>Dismorphiinae</taxon>
        <taxon>Leptidea</taxon>
    </lineage>
</organism>
<reference evidence="6 7" key="1">
    <citation type="submission" date="2017-07" db="EMBL/GenBank/DDBJ databases">
        <authorList>
            <person name="Talla V."/>
            <person name="Backstrom N."/>
        </authorList>
    </citation>
    <scope>NUCLEOTIDE SEQUENCE [LARGE SCALE GENOMIC DNA]</scope>
</reference>
<evidence type="ECO:0000256" key="3">
    <source>
        <dbReference type="ARBA" id="ARBA00022679"/>
    </source>
</evidence>
<dbReference type="Gene3D" id="3.40.50.150">
    <property type="entry name" value="Vaccinia Virus protein VP39"/>
    <property type="match status" value="2"/>
</dbReference>
<dbReference type="PANTHER" id="PTHR12176:SF78">
    <property type="entry name" value="EEF1A LYSINE AND N-TERMINAL METHYLTRANSFERASE"/>
    <property type="match status" value="1"/>
</dbReference>
<comment type="similarity">
    <text evidence="1">Belongs to the methyltransferase superfamily.</text>
</comment>
<accession>A0A5E4Q4I2</accession>
<dbReference type="InterPro" id="IPR051419">
    <property type="entry name" value="Lys/N-term_MeTrsfase_sf"/>
</dbReference>
<dbReference type="CDD" id="cd02440">
    <property type="entry name" value="AdoMet_MTases"/>
    <property type="match status" value="2"/>
</dbReference>
<dbReference type="Proteomes" id="UP000324832">
    <property type="component" value="Unassembled WGS sequence"/>
</dbReference>
<proteinExistence type="inferred from homology"/>
<dbReference type="GO" id="GO:0032259">
    <property type="term" value="P:methylation"/>
    <property type="evidence" value="ECO:0007669"/>
    <property type="project" value="UniProtKB-KW"/>
</dbReference>
<dbReference type="FunFam" id="3.40.50.150:FF:000110">
    <property type="entry name" value="methyltransferase-like protein 13 isoform X1"/>
    <property type="match status" value="1"/>
</dbReference>
<protein>
    <recommendedName>
        <fullName evidence="5">Methyltransferase type 11 domain-containing protein</fullName>
    </recommendedName>
</protein>
<dbReference type="Pfam" id="PF08241">
    <property type="entry name" value="Methyltransf_11"/>
    <property type="match status" value="2"/>
</dbReference>
<keyword evidence="3" id="KW-0808">Transferase</keyword>
<keyword evidence="4" id="KW-0511">Multifunctional enzyme</keyword>
<dbReference type="AlphaFoldDB" id="A0A5E4Q4I2"/>
<feature type="domain" description="Methyltransferase type 11" evidence="5">
    <location>
        <begin position="460"/>
        <end position="536"/>
    </location>
</feature>
<dbReference type="PANTHER" id="PTHR12176">
    <property type="entry name" value="SAM-DEPENDENT METHYLTRANSFERASE SUPERFAMILY PROTEIN"/>
    <property type="match status" value="1"/>
</dbReference>
<gene>
    <name evidence="6" type="ORF">LSINAPIS_LOCUS5414</name>
</gene>
<evidence type="ECO:0000256" key="1">
    <source>
        <dbReference type="ARBA" id="ARBA00008361"/>
    </source>
</evidence>
<feature type="domain" description="Methyltransferase type 11" evidence="5">
    <location>
        <begin position="56"/>
        <end position="157"/>
    </location>
</feature>
<dbReference type="InterPro" id="IPR029063">
    <property type="entry name" value="SAM-dependent_MTases_sf"/>
</dbReference>
<evidence type="ECO:0000256" key="4">
    <source>
        <dbReference type="ARBA" id="ARBA00023268"/>
    </source>
</evidence>
<name>A0A5E4Q4I2_9NEOP</name>